<gene>
    <name evidence="2" type="ORF">GCM10020369_76020</name>
</gene>
<protein>
    <recommendedName>
        <fullName evidence="4">DUF3618 domain-containing protein</fullName>
    </recommendedName>
</protein>
<evidence type="ECO:0000313" key="2">
    <source>
        <dbReference type="EMBL" id="GAA3397080.1"/>
    </source>
</evidence>
<dbReference type="Pfam" id="PF12277">
    <property type="entry name" value="DUF3618"/>
    <property type="match status" value="1"/>
</dbReference>
<comment type="caution">
    <text evidence="2">The sequence shown here is derived from an EMBL/GenBank/DDBJ whole genome shotgun (WGS) entry which is preliminary data.</text>
</comment>
<dbReference type="Proteomes" id="UP001501676">
    <property type="component" value="Unassembled WGS sequence"/>
</dbReference>
<reference evidence="3" key="1">
    <citation type="journal article" date="2019" name="Int. J. Syst. Evol. Microbiol.">
        <title>The Global Catalogue of Microorganisms (GCM) 10K type strain sequencing project: providing services to taxonomists for standard genome sequencing and annotation.</title>
        <authorList>
            <consortium name="The Broad Institute Genomics Platform"/>
            <consortium name="The Broad Institute Genome Sequencing Center for Infectious Disease"/>
            <person name="Wu L."/>
            <person name="Ma J."/>
        </authorList>
    </citation>
    <scope>NUCLEOTIDE SEQUENCE [LARGE SCALE GENOMIC DNA]</scope>
    <source>
        <strain evidence="3">JCM 9458</strain>
    </source>
</reference>
<evidence type="ECO:0000256" key="1">
    <source>
        <dbReference type="SAM" id="MobiDB-lite"/>
    </source>
</evidence>
<dbReference type="EMBL" id="BAAAYN010000063">
    <property type="protein sequence ID" value="GAA3397080.1"/>
    <property type="molecule type" value="Genomic_DNA"/>
</dbReference>
<proteinExistence type="predicted"/>
<accession>A0ABP6TB93</accession>
<dbReference type="RefSeq" id="WP_345733165.1">
    <property type="nucleotide sequence ID" value="NZ_BAAAYN010000063.1"/>
</dbReference>
<sequence>MSSDDAKKGSTAVEPSKDPDALRAEIAEIRAELGDTVEALAAKADVKAQAQAKVDQTKEQFREKAVQAKEQIGHTADSLKAKATGRTAVLRERAEVGRVKAQASSERGKAALSRYAPWPQVAAGAAATLVVLVVGVRTVQARRAPTTVRARRAVAAAQVRQALRKAGRR</sequence>
<organism evidence="2 3">
    <name type="scientific">Cryptosporangium minutisporangium</name>
    <dbReference type="NCBI Taxonomy" id="113569"/>
    <lineage>
        <taxon>Bacteria</taxon>
        <taxon>Bacillati</taxon>
        <taxon>Actinomycetota</taxon>
        <taxon>Actinomycetes</taxon>
        <taxon>Cryptosporangiales</taxon>
        <taxon>Cryptosporangiaceae</taxon>
        <taxon>Cryptosporangium</taxon>
    </lineage>
</organism>
<evidence type="ECO:0000313" key="3">
    <source>
        <dbReference type="Proteomes" id="UP001501676"/>
    </source>
</evidence>
<feature type="region of interest" description="Disordered" evidence="1">
    <location>
        <begin position="1"/>
        <end position="21"/>
    </location>
</feature>
<evidence type="ECO:0008006" key="4">
    <source>
        <dbReference type="Google" id="ProtNLM"/>
    </source>
</evidence>
<name>A0ABP6TB93_9ACTN</name>
<keyword evidence="3" id="KW-1185">Reference proteome</keyword>
<dbReference type="InterPro" id="IPR022062">
    <property type="entry name" value="DUF3618"/>
</dbReference>